<dbReference type="RefSeq" id="WP_144747798.1">
    <property type="nucleotide sequence ID" value="NZ_VMNW02000037.1"/>
</dbReference>
<dbReference type="InterPro" id="IPR002347">
    <property type="entry name" value="SDR_fam"/>
</dbReference>
<dbReference type="SUPFAM" id="SSF51735">
    <property type="entry name" value="NAD(P)-binding Rossmann-fold domains"/>
    <property type="match status" value="1"/>
</dbReference>
<dbReference type="Gene3D" id="3.40.50.720">
    <property type="entry name" value="NAD(P)-binding Rossmann-like Domain"/>
    <property type="match status" value="1"/>
</dbReference>
<protein>
    <submittedName>
        <fullName evidence="3">SDR family oxidoreductase</fullName>
    </submittedName>
</protein>
<organism evidence="3 4">
    <name type="scientific">Amycolatopsis acidicola</name>
    <dbReference type="NCBI Taxonomy" id="2596893"/>
    <lineage>
        <taxon>Bacteria</taxon>
        <taxon>Bacillati</taxon>
        <taxon>Actinomycetota</taxon>
        <taxon>Actinomycetes</taxon>
        <taxon>Pseudonocardiales</taxon>
        <taxon>Pseudonocardiaceae</taxon>
        <taxon>Amycolatopsis</taxon>
    </lineage>
</organism>
<evidence type="ECO:0000256" key="2">
    <source>
        <dbReference type="ARBA" id="ARBA00023002"/>
    </source>
</evidence>
<keyword evidence="4" id="KW-1185">Reference proteome</keyword>
<dbReference type="PANTHER" id="PTHR43639:SF1">
    <property type="entry name" value="SHORT-CHAIN DEHYDROGENASE_REDUCTASE FAMILY PROTEIN"/>
    <property type="match status" value="1"/>
</dbReference>
<reference evidence="3" key="1">
    <citation type="submission" date="2019-09" db="EMBL/GenBank/DDBJ databases">
        <authorList>
            <person name="Teo W.F.A."/>
            <person name="Duangmal K."/>
        </authorList>
    </citation>
    <scope>NUCLEOTIDE SEQUENCE [LARGE SCALE GENOMIC DNA]</scope>
    <source>
        <strain evidence="3">K81G1</strain>
    </source>
</reference>
<name>A0A5N0V1B2_9PSEU</name>
<dbReference type="InterPro" id="IPR020904">
    <property type="entry name" value="Sc_DH/Rdtase_CS"/>
</dbReference>
<dbReference type="CDD" id="cd05233">
    <property type="entry name" value="SDR_c"/>
    <property type="match status" value="1"/>
</dbReference>
<dbReference type="GO" id="GO:0016491">
    <property type="term" value="F:oxidoreductase activity"/>
    <property type="evidence" value="ECO:0007669"/>
    <property type="project" value="UniProtKB-KW"/>
</dbReference>
<dbReference type="InterPro" id="IPR036291">
    <property type="entry name" value="NAD(P)-bd_dom_sf"/>
</dbReference>
<evidence type="ECO:0000313" key="3">
    <source>
        <dbReference type="EMBL" id="KAA9158079.1"/>
    </source>
</evidence>
<sequence length="267" mass="27998">MDITKAFDFTGYRVVLIGTGIGITGPEDIANSAAPAFVRCGAEVAVVQATEEAARQAADAVTEAGGKPLVFVQDPRDPHSIARIAEELEWDTVDTLVTHHFANDFRRFQDVTIEQFEETVRVNLTGVFAASQAFLPRLRKSAHASMVHAGSIDGTLGNPNVVGYSASKGGVHSLVHVLAAELAADKIRVNGISRAGSSAMPLKADVVAELGRATPLRPVAEPDEYAAAVLYLASEAASYVTGVLLPVDGGRTAATPGCSPGYTGYQH</sequence>
<comment type="similarity">
    <text evidence="1">Belongs to the short-chain dehydrogenases/reductases (SDR) family.</text>
</comment>
<dbReference type="PANTHER" id="PTHR43639">
    <property type="entry name" value="OXIDOREDUCTASE, SHORT-CHAIN DEHYDROGENASE/REDUCTASE FAMILY (AFU_ORTHOLOGUE AFUA_5G02870)"/>
    <property type="match status" value="1"/>
</dbReference>
<dbReference type="AlphaFoldDB" id="A0A5N0V1B2"/>
<dbReference type="OrthoDB" id="9804774at2"/>
<dbReference type="EMBL" id="VMNW02000037">
    <property type="protein sequence ID" value="KAA9158079.1"/>
    <property type="molecule type" value="Genomic_DNA"/>
</dbReference>
<dbReference type="PROSITE" id="PS00061">
    <property type="entry name" value="ADH_SHORT"/>
    <property type="match status" value="1"/>
</dbReference>
<dbReference type="Pfam" id="PF13561">
    <property type="entry name" value="adh_short_C2"/>
    <property type="match status" value="1"/>
</dbReference>
<proteinExistence type="inferred from homology"/>
<keyword evidence="2" id="KW-0560">Oxidoreductase</keyword>
<dbReference type="PRINTS" id="PR00081">
    <property type="entry name" value="GDHRDH"/>
</dbReference>
<comment type="caution">
    <text evidence="3">The sequence shown here is derived from an EMBL/GenBank/DDBJ whole genome shotgun (WGS) entry which is preliminary data.</text>
</comment>
<evidence type="ECO:0000256" key="1">
    <source>
        <dbReference type="ARBA" id="ARBA00006484"/>
    </source>
</evidence>
<gene>
    <name evidence="3" type="ORF">FPZ12_023535</name>
</gene>
<dbReference type="Proteomes" id="UP000319769">
    <property type="component" value="Unassembled WGS sequence"/>
</dbReference>
<accession>A0A5N0V1B2</accession>
<evidence type="ECO:0000313" key="4">
    <source>
        <dbReference type="Proteomes" id="UP000319769"/>
    </source>
</evidence>